<evidence type="ECO:0000313" key="2">
    <source>
        <dbReference type="EMBL" id="TFL02265.1"/>
    </source>
</evidence>
<name>A0A5C3QJS0_9AGAR</name>
<dbReference type="Proteomes" id="UP000305067">
    <property type="component" value="Unassembled WGS sequence"/>
</dbReference>
<gene>
    <name evidence="2" type="ORF">BDV98DRAFT_566980</name>
</gene>
<evidence type="ECO:0000313" key="3">
    <source>
        <dbReference type="Proteomes" id="UP000305067"/>
    </source>
</evidence>
<proteinExistence type="predicted"/>
<evidence type="ECO:0008006" key="4">
    <source>
        <dbReference type="Google" id="ProtNLM"/>
    </source>
</evidence>
<dbReference type="OrthoDB" id="3365698at2759"/>
<dbReference type="EMBL" id="ML178823">
    <property type="protein sequence ID" value="TFL02265.1"/>
    <property type="molecule type" value="Genomic_DNA"/>
</dbReference>
<protein>
    <recommendedName>
        <fullName evidence="4">F-box domain-containing protein</fullName>
    </recommendedName>
</protein>
<evidence type="ECO:0000256" key="1">
    <source>
        <dbReference type="SAM" id="MobiDB-lite"/>
    </source>
</evidence>
<keyword evidence="3" id="KW-1185">Reference proteome</keyword>
<reference evidence="2 3" key="1">
    <citation type="journal article" date="2019" name="Nat. Ecol. Evol.">
        <title>Megaphylogeny resolves global patterns of mushroom evolution.</title>
        <authorList>
            <person name="Varga T."/>
            <person name="Krizsan K."/>
            <person name="Foldi C."/>
            <person name="Dima B."/>
            <person name="Sanchez-Garcia M."/>
            <person name="Sanchez-Ramirez S."/>
            <person name="Szollosi G.J."/>
            <person name="Szarkandi J.G."/>
            <person name="Papp V."/>
            <person name="Albert L."/>
            <person name="Andreopoulos W."/>
            <person name="Angelini C."/>
            <person name="Antonin V."/>
            <person name="Barry K.W."/>
            <person name="Bougher N.L."/>
            <person name="Buchanan P."/>
            <person name="Buyck B."/>
            <person name="Bense V."/>
            <person name="Catcheside P."/>
            <person name="Chovatia M."/>
            <person name="Cooper J."/>
            <person name="Damon W."/>
            <person name="Desjardin D."/>
            <person name="Finy P."/>
            <person name="Geml J."/>
            <person name="Haridas S."/>
            <person name="Hughes K."/>
            <person name="Justo A."/>
            <person name="Karasinski D."/>
            <person name="Kautmanova I."/>
            <person name="Kiss B."/>
            <person name="Kocsube S."/>
            <person name="Kotiranta H."/>
            <person name="LaButti K.M."/>
            <person name="Lechner B.E."/>
            <person name="Liimatainen K."/>
            <person name="Lipzen A."/>
            <person name="Lukacs Z."/>
            <person name="Mihaltcheva S."/>
            <person name="Morgado L.N."/>
            <person name="Niskanen T."/>
            <person name="Noordeloos M.E."/>
            <person name="Ohm R.A."/>
            <person name="Ortiz-Santana B."/>
            <person name="Ovrebo C."/>
            <person name="Racz N."/>
            <person name="Riley R."/>
            <person name="Savchenko A."/>
            <person name="Shiryaev A."/>
            <person name="Soop K."/>
            <person name="Spirin V."/>
            <person name="Szebenyi C."/>
            <person name="Tomsovsky M."/>
            <person name="Tulloss R.E."/>
            <person name="Uehling J."/>
            <person name="Grigoriev I.V."/>
            <person name="Vagvolgyi C."/>
            <person name="Papp T."/>
            <person name="Martin F.M."/>
            <person name="Miettinen O."/>
            <person name="Hibbett D.S."/>
            <person name="Nagy L.G."/>
        </authorList>
    </citation>
    <scope>NUCLEOTIDE SEQUENCE [LARGE SCALE GENOMIC DNA]</scope>
    <source>
        <strain evidence="2 3">CBS 309.79</strain>
    </source>
</reference>
<organism evidence="2 3">
    <name type="scientific">Pterulicium gracile</name>
    <dbReference type="NCBI Taxonomy" id="1884261"/>
    <lineage>
        <taxon>Eukaryota</taxon>
        <taxon>Fungi</taxon>
        <taxon>Dikarya</taxon>
        <taxon>Basidiomycota</taxon>
        <taxon>Agaricomycotina</taxon>
        <taxon>Agaricomycetes</taxon>
        <taxon>Agaricomycetidae</taxon>
        <taxon>Agaricales</taxon>
        <taxon>Pleurotineae</taxon>
        <taxon>Pterulaceae</taxon>
        <taxon>Pterulicium</taxon>
    </lineage>
</organism>
<sequence>MIFEEASGWSDSDPVDDDDKEPPVEPPWSLAAVCTRWRRVALSSTCSHLWSYVNLNYDTSSLLPHLPHLDQRIQTQNSRASSSRVHLTVQLPHATSDEKPYDSRVRLAIRKAVTYILPKCSTASLLGSNKLWSVITEQPLELSLITGLLLRGESWLEADGLFHRVTLPNLKRLDLQANDIDVEDPVPQKWCPNLTSLSLCSVVTSLETVLSIFRTATTLGKVIIEDVQWAEDSNPVPYHANVSAPVKLRHRSELDLSFARDWYKLASDFQRCAE</sequence>
<feature type="region of interest" description="Disordered" evidence="1">
    <location>
        <begin position="1"/>
        <end position="27"/>
    </location>
</feature>
<dbReference type="SUPFAM" id="SSF52047">
    <property type="entry name" value="RNI-like"/>
    <property type="match status" value="1"/>
</dbReference>
<accession>A0A5C3QJS0</accession>
<dbReference type="AlphaFoldDB" id="A0A5C3QJS0"/>